<evidence type="ECO:0000256" key="6">
    <source>
        <dbReference type="PROSITE-ProRule" id="PRU00169"/>
    </source>
</evidence>
<dbReference type="FunFam" id="3.40.50.2300:FF:000001">
    <property type="entry name" value="DNA-binding response regulator PhoB"/>
    <property type="match status" value="1"/>
</dbReference>
<organism evidence="10 11">
    <name type="scientific">Gracilibacillus dipsosauri</name>
    <dbReference type="NCBI Taxonomy" id="178340"/>
    <lineage>
        <taxon>Bacteria</taxon>
        <taxon>Bacillati</taxon>
        <taxon>Bacillota</taxon>
        <taxon>Bacilli</taxon>
        <taxon>Bacillales</taxon>
        <taxon>Bacillaceae</taxon>
        <taxon>Gracilibacillus</taxon>
    </lineage>
</organism>
<dbReference type="PANTHER" id="PTHR48111">
    <property type="entry name" value="REGULATOR OF RPOS"/>
    <property type="match status" value="1"/>
</dbReference>
<dbReference type="InterPro" id="IPR039420">
    <property type="entry name" value="WalR-like"/>
</dbReference>
<dbReference type="Gene3D" id="1.10.10.10">
    <property type="entry name" value="Winged helix-like DNA-binding domain superfamily/Winged helix DNA-binding domain"/>
    <property type="match status" value="1"/>
</dbReference>
<protein>
    <submittedName>
        <fullName evidence="10">DNA-binding response regulator</fullName>
    </submittedName>
</protein>
<dbReference type="InterPro" id="IPR001789">
    <property type="entry name" value="Sig_transdc_resp-reg_receiver"/>
</dbReference>
<dbReference type="PROSITE" id="PS51755">
    <property type="entry name" value="OMPR_PHOB"/>
    <property type="match status" value="1"/>
</dbReference>
<dbReference type="SMART" id="SM00448">
    <property type="entry name" value="REC"/>
    <property type="match status" value="1"/>
</dbReference>
<dbReference type="EMBL" id="QGTD01000003">
    <property type="protein sequence ID" value="PWU70144.1"/>
    <property type="molecule type" value="Genomic_DNA"/>
</dbReference>
<dbReference type="RefSeq" id="WP_109983039.1">
    <property type="nucleotide sequence ID" value="NZ_QGTD01000003.1"/>
</dbReference>
<evidence type="ECO:0000259" key="9">
    <source>
        <dbReference type="PROSITE" id="PS51755"/>
    </source>
</evidence>
<dbReference type="Pfam" id="PF00486">
    <property type="entry name" value="Trans_reg_C"/>
    <property type="match status" value="1"/>
</dbReference>
<dbReference type="AlphaFoldDB" id="A0A317L4E7"/>
<dbReference type="GO" id="GO:0032993">
    <property type="term" value="C:protein-DNA complex"/>
    <property type="evidence" value="ECO:0007669"/>
    <property type="project" value="TreeGrafter"/>
</dbReference>
<evidence type="ECO:0000313" key="10">
    <source>
        <dbReference type="EMBL" id="PWU70144.1"/>
    </source>
</evidence>
<accession>A0A317L4E7</accession>
<keyword evidence="1 6" id="KW-0597">Phosphoprotein</keyword>
<evidence type="ECO:0000256" key="2">
    <source>
        <dbReference type="ARBA" id="ARBA00023012"/>
    </source>
</evidence>
<dbReference type="CDD" id="cd17574">
    <property type="entry name" value="REC_OmpR"/>
    <property type="match status" value="1"/>
</dbReference>
<dbReference type="Gene3D" id="6.10.250.690">
    <property type="match status" value="1"/>
</dbReference>
<keyword evidence="5" id="KW-0804">Transcription</keyword>
<evidence type="ECO:0000256" key="4">
    <source>
        <dbReference type="ARBA" id="ARBA00023125"/>
    </source>
</evidence>
<dbReference type="GO" id="GO:0000156">
    <property type="term" value="F:phosphorelay response regulator activity"/>
    <property type="evidence" value="ECO:0007669"/>
    <property type="project" value="TreeGrafter"/>
</dbReference>
<dbReference type="PROSITE" id="PS50110">
    <property type="entry name" value="RESPONSE_REGULATORY"/>
    <property type="match status" value="1"/>
</dbReference>
<dbReference type="PANTHER" id="PTHR48111:SF22">
    <property type="entry name" value="REGULATOR OF RPOS"/>
    <property type="match status" value="1"/>
</dbReference>
<reference evidence="10 11" key="1">
    <citation type="submission" date="2018-05" db="EMBL/GenBank/DDBJ databases">
        <title>Genomic analysis of Gracilibacillus dipsosauri DD1 reveals novel features of a salt-tolerant amylase.</title>
        <authorList>
            <person name="Deutch C.E."/>
            <person name="Yang S."/>
        </authorList>
    </citation>
    <scope>NUCLEOTIDE SEQUENCE [LARGE SCALE GENOMIC DNA]</scope>
    <source>
        <strain evidence="10 11">DD1</strain>
    </source>
</reference>
<dbReference type="InterPro" id="IPR001867">
    <property type="entry name" value="OmpR/PhoB-type_DNA-bd"/>
</dbReference>
<evidence type="ECO:0000256" key="3">
    <source>
        <dbReference type="ARBA" id="ARBA00023015"/>
    </source>
</evidence>
<evidence type="ECO:0000256" key="1">
    <source>
        <dbReference type="ARBA" id="ARBA00022553"/>
    </source>
</evidence>
<evidence type="ECO:0000256" key="5">
    <source>
        <dbReference type="ARBA" id="ARBA00023163"/>
    </source>
</evidence>
<evidence type="ECO:0000256" key="7">
    <source>
        <dbReference type="PROSITE-ProRule" id="PRU01091"/>
    </source>
</evidence>
<dbReference type="SMART" id="SM00862">
    <property type="entry name" value="Trans_reg_C"/>
    <property type="match status" value="1"/>
</dbReference>
<dbReference type="GO" id="GO:0005829">
    <property type="term" value="C:cytosol"/>
    <property type="evidence" value="ECO:0007669"/>
    <property type="project" value="TreeGrafter"/>
</dbReference>
<dbReference type="Proteomes" id="UP000245624">
    <property type="component" value="Unassembled WGS sequence"/>
</dbReference>
<dbReference type="Pfam" id="PF00072">
    <property type="entry name" value="Response_reg"/>
    <property type="match status" value="1"/>
</dbReference>
<dbReference type="Gene3D" id="3.40.50.2300">
    <property type="match status" value="1"/>
</dbReference>
<comment type="caution">
    <text evidence="10">The sequence shown here is derived from an EMBL/GenBank/DDBJ whole genome shotgun (WGS) entry which is preliminary data.</text>
</comment>
<dbReference type="InterPro" id="IPR011006">
    <property type="entry name" value="CheY-like_superfamily"/>
</dbReference>
<proteinExistence type="predicted"/>
<gene>
    <name evidence="10" type="ORF">DLJ74_01370</name>
</gene>
<dbReference type="OrthoDB" id="9790442at2"/>
<sequence>MTEILIVEDEEKLARVLELELQYEDYQTTIAPDGRIALELLQQNKYALVLLDIMLPSMSGLEVLRRFRKIDPSTPVILLTAKDEVHDKVSGLDLGANDYITKPFQLEELLARIRAQLRNQKPRSTSFVSIDDLTVDKNSRDVKRGDSLIELTRREFDLLCFLVENKNQVFSRDQLLDKVWGFDYVGDTNVVDVYIRYLRNKIDKPFDKNTIHTVRGVGYTVKDSAL</sequence>
<keyword evidence="3" id="KW-0805">Transcription regulation</keyword>
<dbReference type="GO" id="GO:0000976">
    <property type="term" value="F:transcription cis-regulatory region binding"/>
    <property type="evidence" value="ECO:0007669"/>
    <property type="project" value="TreeGrafter"/>
</dbReference>
<name>A0A317L4E7_9BACI</name>
<dbReference type="FunFam" id="1.10.10.10:FF:000005">
    <property type="entry name" value="Two-component system response regulator"/>
    <property type="match status" value="1"/>
</dbReference>
<dbReference type="SUPFAM" id="SSF52172">
    <property type="entry name" value="CheY-like"/>
    <property type="match status" value="1"/>
</dbReference>
<dbReference type="InterPro" id="IPR036388">
    <property type="entry name" value="WH-like_DNA-bd_sf"/>
</dbReference>
<evidence type="ECO:0000259" key="8">
    <source>
        <dbReference type="PROSITE" id="PS50110"/>
    </source>
</evidence>
<evidence type="ECO:0000313" key="11">
    <source>
        <dbReference type="Proteomes" id="UP000245624"/>
    </source>
</evidence>
<feature type="domain" description="Response regulatory" evidence="8">
    <location>
        <begin position="3"/>
        <end position="117"/>
    </location>
</feature>
<dbReference type="CDD" id="cd00383">
    <property type="entry name" value="trans_reg_C"/>
    <property type="match status" value="1"/>
</dbReference>
<feature type="domain" description="OmpR/PhoB-type" evidence="9">
    <location>
        <begin position="125"/>
        <end position="223"/>
    </location>
</feature>
<feature type="DNA-binding region" description="OmpR/PhoB-type" evidence="7">
    <location>
        <begin position="125"/>
        <end position="223"/>
    </location>
</feature>
<keyword evidence="4 7" id="KW-0238">DNA-binding</keyword>
<keyword evidence="11" id="KW-1185">Reference proteome</keyword>
<keyword evidence="2" id="KW-0902">Two-component regulatory system</keyword>
<feature type="modified residue" description="4-aspartylphosphate" evidence="6">
    <location>
        <position position="52"/>
    </location>
</feature>
<dbReference type="GO" id="GO:0006355">
    <property type="term" value="P:regulation of DNA-templated transcription"/>
    <property type="evidence" value="ECO:0007669"/>
    <property type="project" value="InterPro"/>
</dbReference>